<evidence type="ECO:0000256" key="3">
    <source>
        <dbReference type="ARBA" id="ARBA00011738"/>
    </source>
</evidence>
<feature type="binding site" evidence="8">
    <location>
        <position position="27"/>
    </location>
    <ligand>
        <name>substrate</name>
    </ligand>
</feature>
<evidence type="ECO:0000256" key="6">
    <source>
        <dbReference type="ARBA" id="ARBA00022898"/>
    </source>
</evidence>
<evidence type="ECO:0000256" key="4">
    <source>
        <dbReference type="ARBA" id="ARBA00022679"/>
    </source>
</evidence>
<reference evidence="11 12" key="1">
    <citation type="journal article" date="2019" name="Front. Microbiol.">
        <title>Genomes of Neutrophilic Sulfur-Oxidizing Chemolithoautotrophs Representing 9 Proteobacterial Species From 8 Genera.</title>
        <authorList>
            <person name="Watanabe T."/>
            <person name="Kojima H."/>
            <person name="Umezawa K."/>
            <person name="Hori C."/>
            <person name="Takasuka T.E."/>
            <person name="Kato Y."/>
            <person name="Fukui M."/>
        </authorList>
    </citation>
    <scope>NUCLEOTIDE SEQUENCE [LARGE SCALE GENOMIC DNA]</scope>
    <source>
        <strain evidence="11 12">TTN</strain>
    </source>
</reference>
<keyword evidence="4 8" id="KW-0808">Transferase</keyword>
<dbReference type="Gene3D" id="3.40.640.10">
    <property type="entry name" value="Type I PLP-dependent aspartate aminotransferase-like (Major domain)"/>
    <property type="match status" value="1"/>
</dbReference>
<evidence type="ECO:0000256" key="5">
    <source>
        <dbReference type="ARBA" id="ARBA00022756"/>
    </source>
</evidence>
<feature type="binding site" evidence="8">
    <location>
        <position position="139"/>
    </location>
    <ligand>
        <name>substrate</name>
    </ligand>
</feature>
<dbReference type="SUPFAM" id="SSF53383">
    <property type="entry name" value="PLP-dependent transferases"/>
    <property type="match status" value="1"/>
</dbReference>
<feature type="binding site" evidence="8">
    <location>
        <position position="213"/>
    </location>
    <ligand>
        <name>pyridoxal 5'-phosphate</name>
        <dbReference type="ChEBI" id="CHEBI:597326"/>
    </ligand>
</feature>
<dbReference type="UniPathway" id="UPA00078"/>
<dbReference type="InterPro" id="IPR015421">
    <property type="entry name" value="PyrdxlP-dep_Trfase_major"/>
</dbReference>
<dbReference type="GO" id="GO:0030170">
    <property type="term" value="F:pyridoxal phosphate binding"/>
    <property type="evidence" value="ECO:0007669"/>
    <property type="project" value="UniProtKB-UniRule"/>
</dbReference>
<dbReference type="PANTHER" id="PTHR13693:SF100">
    <property type="entry name" value="8-AMINO-7-OXONONANOATE SYNTHASE"/>
    <property type="match status" value="1"/>
</dbReference>
<name>A0A401JDU6_9PROT</name>
<dbReference type="Proteomes" id="UP000286806">
    <property type="component" value="Unassembled WGS sequence"/>
</dbReference>
<evidence type="ECO:0000256" key="2">
    <source>
        <dbReference type="ARBA" id="ARBA00004746"/>
    </source>
</evidence>
<dbReference type="InterPro" id="IPR015424">
    <property type="entry name" value="PyrdxlP-dep_Trfase"/>
</dbReference>
<dbReference type="GO" id="GO:0008710">
    <property type="term" value="F:8-amino-7-oxononanoate synthase activity"/>
    <property type="evidence" value="ECO:0007669"/>
    <property type="project" value="UniProtKB-UniRule"/>
</dbReference>
<evidence type="ECO:0000259" key="10">
    <source>
        <dbReference type="Pfam" id="PF00155"/>
    </source>
</evidence>
<feature type="binding site" evidence="8">
    <location>
        <position position="241"/>
    </location>
    <ligand>
        <name>pyridoxal 5'-phosphate</name>
        <dbReference type="ChEBI" id="CHEBI:597326"/>
    </ligand>
</feature>
<dbReference type="InterPro" id="IPR004839">
    <property type="entry name" value="Aminotransferase_I/II_large"/>
</dbReference>
<dbReference type="Gene3D" id="3.90.1150.10">
    <property type="entry name" value="Aspartate Aminotransferase, domain 1"/>
    <property type="match status" value="1"/>
</dbReference>
<organism evidence="11 12">
    <name type="scientific">Sulfuriferula multivorans</name>
    <dbReference type="NCBI Taxonomy" id="1559896"/>
    <lineage>
        <taxon>Bacteria</taxon>
        <taxon>Pseudomonadati</taxon>
        <taxon>Pseudomonadota</taxon>
        <taxon>Betaproteobacteria</taxon>
        <taxon>Nitrosomonadales</taxon>
        <taxon>Sulfuricellaceae</taxon>
        <taxon>Sulfuriferula</taxon>
    </lineage>
</organism>
<comment type="similarity">
    <text evidence="8">Belongs to the class-II pyridoxal-phosphate-dependent aminotransferase family. BioF subfamily.</text>
</comment>
<comment type="pathway">
    <text evidence="2 8">Cofactor biosynthesis; biotin biosynthesis.</text>
</comment>
<comment type="subunit">
    <text evidence="3 8">Homodimer.</text>
</comment>
<evidence type="ECO:0000256" key="8">
    <source>
        <dbReference type="HAMAP-Rule" id="MF_01693"/>
    </source>
</evidence>
<dbReference type="PANTHER" id="PTHR13693">
    <property type="entry name" value="CLASS II AMINOTRANSFERASE/8-AMINO-7-OXONONANOATE SYNTHASE"/>
    <property type="match status" value="1"/>
</dbReference>
<dbReference type="OrthoDB" id="9807157at2"/>
<dbReference type="HAMAP" id="MF_01693">
    <property type="entry name" value="BioF_aminotrans_2"/>
    <property type="match status" value="1"/>
</dbReference>
<feature type="binding site" evidence="8">
    <location>
        <position position="358"/>
    </location>
    <ligand>
        <name>substrate</name>
    </ligand>
</feature>
<keyword evidence="5 8" id="KW-0093">Biotin biosynthesis</keyword>
<dbReference type="AlphaFoldDB" id="A0A401JDU6"/>
<gene>
    <name evidence="8" type="primary">bioF</name>
    <name evidence="11" type="ORF">SFMTTN_1600</name>
</gene>
<comment type="caution">
    <text evidence="11">The sequence shown here is derived from an EMBL/GenBank/DDBJ whole genome shotgun (WGS) entry which is preliminary data.</text>
</comment>
<dbReference type="EMBL" id="BGOW01000014">
    <property type="protein sequence ID" value="GBL45789.1"/>
    <property type="molecule type" value="Genomic_DNA"/>
</dbReference>
<feature type="binding site" evidence="8">
    <location>
        <position position="185"/>
    </location>
    <ligand>
        <name>pyridoxal 5'-phosphate</name>
        <dbReference type="ChEBI" id="CHEBI:597326"/>
    </ligand>
</feature>
<sequence>MTTPPPFNALERIRTELAHLEAQSLRRNRRLLESPQAAHVRVDGQNLLSFCSNDYLGLANHPALIAAASQAVLSTGVGAGASHLITGHHAFHHGLEMRIAGFVGLPAALLFSTGYMANIGVVTALIGRDGEVFADRLNHASLNDAALLSRAKLTRYPHNDMATLETQLSSSRSVQKLVLVDAVFSMDGDLAPLPDLLALCERYDAWLLVDDAHGFGVLGAGGRGALAHFGLASPRIIYMATLGKAAGVFGAVVAGEAEVIEWLLQKARTYIYTTATPPLLSAALLASIDLIEAGDGLRVHLQNLIKQLRASLRTPNWQLMDSATPIQPVLIGSNDAVLAASQRLLERGILVPAIRPPTVPANSARLRISLSAAHTEADVAQLVDALNSIHAAG</sequence>
<protein>
    <recommendedName>
        <fullName evidence="8">8-amino-7-oxononanoate synthase</fullName>
        <shortName evidence="8">AONS</shortName>
        <ecNumber evidence="8">2.3.1.47</ecNumber>
    </recommendedName>
    <alternativeName>
        <fullName evidence="8">7-keto-8-amino-pelargonic acid synthase</fullName>
        <shortName evidence="8">7-KAP synthase</shortName>
        <shortName evidence="8">KAPA synthase</shortName>
    </alternativeName>
    <alternativeName>
        <fullName evidence="8">8-amino-7-ketopelargonate synthase</fullName>
    </alternativeName>
</protein>
<keyword evidence="6 8" id="KW-0663">Pyridoxal phosphate</keyword>
<feature type="modified residue" description="N6-(pyridoxal phosphate)lysine" evidence="8 9">
    <location>
        <position position="244"/>
    </location>
</feature>
<feature type="binding site" evidence="8">
    <location>
        <begin position="114"/>
        <end position="115"/>
    </location>
    <ligand>
        <name>pyridoxal 5'-phosphate</name>
        <dbReference type="ChEBI" id="CHEBI:597326"/>
    </ligand>
</feature>
<comment type="function">
    <text evidence="8">Catalyzes the decarboxylative condensation of pimeloyl-[acyl-carrier protein] and L-alanine to produce 8-amino-7-oxononanoate (AON), [acyl-carrier protein], and carbon dioxide.</text>
</comment>
<evidence type="ECO:0000256" key="1">
    <source>
        <dbReference type="ARBA" id="ARBA00001933"/>
    </source>
</evidence>
<comment type="cofactor">
    <cofactor evidence="1 8 9">
        <name>pyridoxal 5'-phosphate</name>
        <dbReference type="ChEBI" id="CHEBI:597326"/>
    </cofactor>
</comment>
<dbReference type="InterPro" id="IPR022834">
    <property type="entry name" value="AONS_Proteobacteria"/>
</dbReference>
<dbReference type="EC" id="2.3.1.47" evidence="8"/>
<evidence type="ECO:0000256" key="7">
    <source>
        <dbReference type="ARBA" id="ARBA00047715"/>
    </source>
</evidence>
<evidence type="ECO:0000313" key="11">
    <source>
        <dbReference type="EMBL" id="GBL45789.1"/>
    </source>
</evidence>
<dbReference type="Pfam" id="PF00155">
    <property type="entry name" value="Aminotran_1_2"/>
    <property type="match status" value="1"/>
</dbReference>
<dbReference type="GO" id="GO:0009102">
    <property type="term" value="P:biotin biosynthetic process"/>
    <property type="evidence" value="ECO:0007669"/>
    <property type="project" value="UniProtKB-UniRule"/>
</dbReference>
<keyword evidence="12" id="KW-1185">Reference proteome</keyword>
<feature type="domain" description="Aminotransferase class I/classII large" evidence="10">
    <location>
        <begin position="46"/>
        <end position="386"/>
    </location>
</feature>
<dbReference type="InterPro" id="IPR050087">
    <property type="entry name" value="AON_synthase_class-II"/>
</dbReference>
<dbReference type="InterPro" id="IPR015422">
    <property type="entry name" value="PyrdxlP-dep_Trfase_small"/>
</dbReference>
<evidence type="ECO:0000256" key="9">
    <source>
        <dbReference type="PIRSR" id="PIRSR604723-51"/>
    </source>
</evidence>
<proteinExistence type="inferred from homology"/>
<evidence type="ECO:0000313" key="12">
    <source>
        <dbReference type="Proteomes" id="UP000286806"/>
    </source>
</evidence>
<dbReference type="InterPro" id="IPR004723">
    <property type="entry name" value="AONS_Archaea/Proteobacteria"/>
</dbReference>
<comment type="catalytic activity">
    <reaction evidence="7 8">
        <text>6-carboxyhexanoyl-[ACP] + L-alanine + H(+) = (8S)-8-amino-7-oxononanoate + holo-[ACP] + CO2</text>
        <dbReference type="Rhea" id="RHEA:42288"/>
        <dbReference type="Rhea" id="RHEA-COMP:9685"/>
        <dbReference type="Rhea" id="RHEA-COMP:9955"/>
        <dbReference type="ChEBI" id="CHEBI:15378"/>
        <dbReference type="ChEBI" id="CHEBI:16526"/>
        <dbReference type="ChEBI" id="CHEBI:57972"/>
        <dbReference type="ChEBI" id="CHEBI:64479"/>
        <dbReference type="ChEBI" id="CHEBI:78846"/>
        <dbReference type="ChEBI" id="CHEBI:149468"/>
        <dbReference type="EC" id="2.3.1.47"/>
    </reaction>
</comment>
<dbReference type="NCBIfam" id="TIGR00858">
    <property type="entry name" value="bioF"/>
    <property type="match status" value="1"/>
</dbReference>
<dbReference type="CDD" id="cd06454">
    <property type="entry name" value="KBL_like"/>
    <property type="match status" value="1"/>
</dbReference>
<dbReference type="RefSeq" id="WP_124704585.1">
    <property type="nucleotide sequence ID" value="NZ_BGOW01000014.1"/>
</dbReference>
<accession>A0A401JDU6</accession>